<comment type="subcellular location">
    <subcellularLocation>
        <location evidence="9">Cytoplasm</location>
    </subcellularLocation>
</comment>
<dbReference type="KEGG" id="lbt:AYR52_05220"/>
<keyword evidence="1 9" id="KW-0963">Cytoplasm</keyword>
<dbReference type="GO" id="GO:0005524">
    <property type="term" value="F:ATP binding"/>
    <property type="evidence" value="ECO:0007669"/>
    <property type="project" value="UniProtKB-KW"/>
</dbReference>
<dbReference type="InterPro" id="IPR001980">
    <property type="entry name" value="PPAT"/>
</dbReference>
<dbReference type="GO" id="GO:0015937">
    <property type="term" value="P:coenzyme A biosynthetic process"/>
    <property type="evidence" value="ECO:0007669"/>
    <property type="project" value="UniProtKB-UniRule"/>
</dbReference>
<keyword evidence="5 9" id="KW-0067">ATP-binding</keyword>
<feature type="binding site" evidence="9">
    <location>
        <position position="11"/>
    </location>
    <ligand>
        <name>substrate</name>
    </ligand>
</feature>
<feature type="binding site" evidence="9">
    <location>
        <begin position="11"/>
        <end position="12"/>
    </location>
    <ligand>
        <name>ATP</name>
        <dbReference type="ChEBI" id="CHEBI:30616"/>
    </ligand>
</feature>
<dbReference type="PRINTS" id="PR01020">
    <property type="entry name" value="LPSBIOSNTHSS"/>
</dbReference>
<comment type="catalytic activity">
    <reaction evidence="8 9">
        <text>(R)-4'-phosphopantetheine + ATP + H(+) = 3'-dephospho-CoA + diphosphate</text>
        <dbReference type="Rhea" id="RHEA:19801"/>
        <dbReference type="ChEBI" id="CHEBI:15378"/>
        <dbReference type="ChEBI" id="CHEBI:30616"/>
        <dbReference type="ChEBI" id="CHEBI:33019"/>
        <dbReference type="ChEBI" id="CHEBI:57328"/>
        <dbReference type="ChEBI" id="CHEBI:61723"/>
        <dbReference type="EC" id="2.7.7.3"/>
    </reaction>
</comment>
<proteinExistence type="inferred from homology"/>
<feature type="binding site" evidence="9">
    <location>
        <position position="90"/>
    </location>
    <ligand>
        <name>substrate</name>
    </ligand>
</feature>
<dbReference type="GO" id="GO:0005737">
    <property type="term" value="C:cytoplasm"/>
    <property type="evidence" value="ECO:0007669"/>
    <property type="project" value="UniProtKB-SubCell"/>
</dbReference>
<evidence type="ECO:0000256" key="9">
    <source>
        <dbReference type="HAMAP-Rule" id="MF_00151"/>
    </source>
</evidence>
<feature type="binding site" evidence="9">
    <location>
        <position position="43"/>
    </location>
    <ligand>
        <name>substrate</name>
    </ligand>
</feature>
<dbReference type="EC" id="2.7.7.3" evidence="9"/>
<dbReference type="HAMAP" id="MF_00151">
    <property type="entry name" value="PPAT_bact"/>
    <property type="match status" value="1"/>
</dbReference>
<reference evidence="10 11" key="1">
    <citation type="submission" date="2016-03" db="EMBL/GenBank/DDBJ databases">
        <title>Pediococcus and Lactobacillus from brewery environment - whole genome sequencing and assembly.</title>
        <authorList>
            <person name="Behr J."/>
            <person name="Geissler A.J."/>
            <person name="Vogel R.F."/>
        </authorList>
    </citation>
    <scope>NUCLEOTIDE SEQUENCE [LARGE SCALE GENOMIC DNA]</scope>
    <source>
        <strain evidence="10 11">TMW 1.1989</strain>
    </source>
</reference>
<dbReference type="CDD" id="cd02163">
    <property type="entry name" value="PPAT"/>
    <property type="match status" value="1"/>
</dbReference>
<dbReference type="STRING" id="375175.AYR53_10250"/>
<feature type="binding site" evidence="9">
    <location>
        <begin position="126"/>
        <end position="132"/>
    </location>
    <ligand>
        <name>ATP</name>
        <dbReference type="ChEBI" id="CHEBI:30616"/>
    </ligand>
</feature>
<feature type="binding site" evidence="9">
    <location>
        <position position="101"/>
    </location>
    <ligand>
        <name>ATP</name>
        <dbReference type="ChEBI" id="CHEBI:30616"/>
    </ligand>
</feature>
<feature type="site" description="Transition state stabilizer" evidence="9">
    <location>
        <position position="19"/>
    </location>
</feature>
<keyword evidence="4 9" id="KW-0547">Nucleotide-binding</keyword>
<dbReference type="GO" id="GO:0004595">
    <property type="term" value="F:pantetheine-phosphate adenylyltransferase activity"/>
    <property type="evidence" value="ECO:0007669"/>
    <property type="project" value="UniProtKB-UniRule"/>
</dbReference>
<keyword evidence="2 9" id="KW-0808">Transferase</keyword>
<organism evidence="10 11">
    <name type="scientific">Loigolactobacillus backii</name>
    <dbReference type="NCBI Taxonomy" id="375175"/>
    <lineage>
        <taxon>Bacteria</taxon>
        <taxon>Bacillati</taxon>
        <taxon>Bacillota</taxon>
        <taxon>Bacilli</taxon>
        <taxon>Lactobacillales</taxon>
        <taxon>Lactobacillaceae</taxon>
        <taxon>Loigolactobacillus</taxon>
    </lineage>
</organism>
<evidence type="ECO:0000313" key="11">
    <source>
        <dbReference type="Proteomes" id="UP000078582"/>
    </source>
</evidence>
<keyword evidence="7 9" id="KW-0173">Coenzyme A biosynthesis</keyword>
<protein>
    <recommendedName>
        <fullName evidence="9">Phosphopantetheine adenylyltransferase</fullName>
        <ecNumber evidence="9">2.7.7.3</ecNumber>
    </recommendedName>
    <alternativeName>
        <fullName evidence="9">Dephospho-CoA pyrophosphorylase</fullName>
    </alternativeName>
    <alternativeName>
        <fullName evidence="9">Pantetheine-phosphate adenylyltransferase</fullName>
        <shortName evidence="9">PPAT</shortName>
    </alternativeName>
</protein>
<dbReference type="InterPro" id="IPR004821">
    <property type="entry name" value="Cyt_trans-like"/>
</dbReference>
<accession>A0A192H4D4</accession>
<dbReference type="OrthoDB" id="9806661at2"/>
<dbReference type="AlphaFoldDB" id="A0A192H4D4"/>
<evidence type="ECO:0000256" key="7">
    <source>
        <dbReference type="ARBA" id="ARBA00022993"/>
    </source>
</evidence>
<comment type="similarity">
    <text evidence="9">Belongs to the bacterial CoaD family.</text>
</comment>
<dbReference type="NCBIfam" id="TIGR00125">
    <property type="entry name" value="cyt_tran_rel"/>
    <property type="match status" value="1"/>
</dbReference>
<dbReference type="PANTHER" id="PTHR21342">
    <property type="entry name" value="PHOSPHOPANTETHEINE ADENYLYLTRANSFERASE"/>
    <property type="match status" value="1"/>
</dbReference>
<dbReference type="InterPro" id="IPR014729">
    <property type="entry name" value="Rossmann-like_a/b/a_fold"/>
</dbReference>
<dbReference type="Pfam" id="PF01467">
    <property type="entry name" value="CTP_transf_like"/>
    <property type="match status" value="1"/>
</dbReference>
<name>A0A192H4D4_9LACO</name>
<feature type="binding site" evidence="9">
    <location>
        <position position="76"/>
    </location>
    <ligand>
        <name>substrate</name>
    </ligand>
</feature>
<evidence type="ECO:0000256" key="1">
    <source>
        <dbReference type="ARBA" id="ARBA00022490"/>
    </source>
</evidence>
<comment type="pathway">
    <text evidence="9">Cofactor biosynthesis; coenzyme A biosynthesis; CoA from (R)-pantothenate: step 4/5.</text>
</comment>
<comment type="cofactor">
    <cofactor evidence="9">
        <name>Mg(2+)</name>
        <dbReference type="ChEBI" id="CHEBI:18420"/>
    </cofactor>
</comment>
<dbReference type="SUPFAM" id="SSF52374">
    <property type="entry name" value="Nucleotidylyl transferase"/>
    <property type="match status" value="1"/>
</dbReference>
<sequence>MTQRIAIFPGSFDPFTNGHLETVRRASHLFDKLIIAVMTNTSKQPLFTNDEKLTLIRTAVAELPNVSVVAQDAKLTVRFAEKLGAQFILRGIRNVRDFEYEEDIAAMNKIQAPQIETVFLLAAKKYAFLSSSLIKEVAKFGGNIEDLVPPAVACELRKKYKAEEG</sequence>
<dbReference type="RefSeq" id="WP_068224763.1">
    <property type="nucleotide sequence ID" value="NZ_CP014623.1"/>
</dbReference>
<keyword evidence="3 9" id="KW-0548">Nucleotidyltransferase</keyword>
<evidence type="ECO:0000256" key="6">
    <source>
        <dbReference type="ARBA" id="ARBA00022842"/>
    </source>
</evidence>
<feature type="binding site" evidence="9">
    <location>
        <position position="19"/>
    </location>
    <ligand>
        <name>ATP</name>
        <dbReference type="ChEBI" id="CHEBI:30616"/>
    </ligand>
</feature>
<dbReference type="Gene3D" id="3.40.50.620">
    <property type="entry name" value="HUPs"/>
    <property type="match status" value="1"/>
</dbReference>
<comment type="subunit">
    <text evidence="9">Homohexamer.</text>
</comment>
<dbReference type="EMBL" id="CP014873">
    <property type="protein sequence ID" value="ANK63108.1"/>
    <property type="molecule type" value="Genomic_DNA"/>
</dbReference>
<evidence type="ECO:0000256" key="4">
    <source>
        <dbReference type="ARBA" id="ARBA00022741"/>
    </source>
</evidence>
<evidence type="ECO:0000313" key="10">
    <source>
        <dbReference type="EMBL" id="ANK63108.1"/>
    </source>
</evidence>
<dbReference type="Proteomes" id="UP000078582">
    <property type="component" value="Chromosome"/>
</dbReference>
<dbReference type="UniPathway" id="UPA00241">
    <property type="reaction ID" value="UER00355"/>
</dbReference>
<comment type="function">
    <text evidence="9">Reversibly transfers an adenylyl group from ATP to 4'-phosphopantetheine, yielding dephospho-CoA (dPCoA) and pyrophosphate.</text>
</comment>
<keyword evidence="6 9" id="KW-0460">Magnesium</keyword>
<feature type="binding site" evidence="9">
    <location>
        <begin position="91"/>
        <end position="93"/>
    </location>
    <ligand>
        <name>ATP</name>
        <dbReference type="ChEBI" id="CHEBI:30616"/>
    </ligand>
</feature>
<evidence type="ECO:0000256" key="8">
    <source>
        <dbReference type="ARBA" id="ARBA00029346"/>
    </source>
</evidence>
<evidence type="ECO:0000256" key="5">
    <source>
        <dbReference type="ARBA" id="ARBA00022840"/>
    </source>
</evidence>
<gene>
    <name evidence="9 10" type="primary">coaD</name>
    <name evidence="10" type="ORF">AYR53_10250</name>
</gene>
<evidence type="ECO:0000256" key="2">
    <source>
        <dbReference type="ARBA" id="ARBA00022679"/>
    </source>
</evidence>
<keyword evidence="11" id="KW-1185">Reference proteome</keyword>
<dbReference type="NCBIfam" id="TIGR01510">
    <property type="entry name" value="coaD_prev_kdtB"/>
    <property type="match status" value="1"/>
</dbReference>
<dbReference type="GeneID" id="42982638"/>
<evidence type="ECO:0000256" key="3">
    <source>
        <dbReference type="ARBA" id="ARBA00022695"/>
    </source>
</evidence>
<dbReference type="PANTHER" id="PTHR21342:SF1">
    <property type="entry name" value="PHOSPHOPANTETHEINE ADENYLYLTRANSFERASE"/>
    <property type="match status" value="1"/>
</dbReference>